<dbReference type="Proteomes" id="UP000184357">
    <property type="component" value="Unassembled WGS sequence"/>
</dbReference>
<feature type="compositionally biased region" description="Acidic residues" evidence="1">
    <location>
        <begin position="278"/>
        <end position="297"/>
    </location>
</feature>
<dbReference type="Pfam" id="PF19107">
    <property type="entry name" value="DUF5794"/>
    <property type="match status" value="1"/>
</dbReference>
<organism evidence="3 4">
    <name type="scientific">Halobaculum gomorrense</name>
    <dbReference type="NCBI Taxonomy" id="43928"/>
    <lineage>
        <taxon>Archaea</taxon>
        <taxon>Methanobacteriati</taxon>
        <taxon>Methanobacteriota</taxon>
        <taxon>Stenosarchaea group</taxon>
        <taxon>Halobacteria</taxon>
        <taxon>Halobacteriales</taxon>
        <taxon>Haloferacaceae</taxon>
        <taxon>Halobaculum</taxon>
    </lineage>
</organism>
<evidence type="ECO:0000313" key="4">
    <source>
        <dbReference type="Proteomes" id="UP000184357"/>
    </source>
</evidence>
<dbReference type="AlphaFoldDB" id="A0A1M5R423"/>
<evidence type="ECO:0000256" key="1">
    <source>
        <dbReference type="SAM" id="MobiDB-lite"/>
    </source>
</evidence>
<keyword evidence="2" id="KW-0812">Transmembrane</keyword>
<proteinExistence type="predicted"/>
<dbReference type="STRING" id="43928.SAMN05443636_2027"/>
<accession>A0A1M5R423</accession>
<protein>
    <submittedName>
        <fullName evidence="3">Uncharacterized protein</fullName>
    </submittedName>
</protein>
<dbReference type="OrthoDB" id="293478at2157"/>
<sequence length="353" mass="35737">MSTSAHPIALRLEQRVGGATRLLATVMGLPLVDGIFPALVIAGALTVPFGIVETGLLIFGGSATMAVVLAEMEGTPREKAASILLLGAVLVPVAMAEAALAQTIQSLLNPEVFHRFAGLVILAVAAKTASAEIGEYLPSPGAIIGLGLLASFQPAGAELVVSLDPDLLARAGAAAGVGVAFALSIALAGDRLRGRVDIDRFRFGSSVALGILSLSVLGLLPTEQPVALGVLAVTGLFAYDPNSEGDADEESLDDEVDGADAVETAPEPAPGDAVTTDGGDEVDSDDPTANETADTDLDPDHGRVYPDSGVAFGGTPTAPTAGIDPVDSASGAEEEDDDADDEPSDEPSREPWL</sequence>
<feature type="transmembrane region" description="Helical" evidence="2">
    <location>
        <begin position="51"/>
        <end position="70"/>
    </location>
</feature>
<dbReference type="EMBL" id="FQWV01000005">
    <property type="protein sequence ID" value="SHH20523.1"/>
    <property type="molecule type" value="Genomic_DNA"/>
</dbReference>
<feature type="transmembrane region" description="Helical" evidence="2">
    <location>
        <begin position="21"/>
        <end position="45"/>
    </location>
</feature>
<keyword evidence="2" id="KW-0472">Membrane</keyword>
<dbReference type="RefSeq" id="WP_073309155.1">
    <property type="nucleotide sequence ID" value="NZ_FQWV01000005.1"/>
</dbReference>
<feature type="transmembrane region" description="Helical" evidence="2">
    <location>
        <begin position="201"/>
        <end position="220"/>
    </location>
</feature>
<feature type="compositionally biased region" description="Acidic residues" evidence="1">
    <location>
        <begin position="332"/>
        <end position="345"/>
    </location>
</feature>
<feature type="region of interest" description="Disordered" evidence="1">
    <location>
        <begin position="262"/>
        <end position="353"/>
    </location>
</feature>
<evidence type="ECO:0000256" key="2">
    <source>
        <dbReference type="SAM" id="Phobius"/>
    </source>
</evidence>
<feature type="transmembrane region" description="Helical" evidence="2">
    <location>
        <begin position="167"/>
        <end position="189"/>
    </location>
</feature>
<evidence type="ECO:0000313" key="3">
    <source>
        <dbReference type="EMBL" id="SHH20523.1"/>
    </source>
</evidence>
<keyword evidence="4" id="KW-1185">Reference proteome</keyword>
<keyword evidence="2" id="KW-1133">Transmembrane helix</keyword>
<name>A0A1M5R423_9EURY</name>
<gene>
    <name evidence="3" type="ORF">SAMN05443636_2027</name>
</gene>
<feature type="transmembrane region" description="Helical" evidence="2">
    <location>
        <begin position="82"/>
        <end position="100"/>
    </location>
</feature>
<dbReference type="InterPro" id="IPR043812">
    <property type="entry name" value="DUF5794"/>
</dbReference>
<reference evidence="3 4" key="1">
    <citation type="submission" date="2016-11" db="EMBL/GenBank/DDBJ databases">
        <authorList>
            <person name="Jaros S."/>
            <person name="Januszkiewicz K."/>
            <person name="Wedrychowicz H."/>
        </authorList>
    </citation>
    <scope>NUCLEOTIDE SEQUENCE [LARGE SCALE GENOMIC DNA]</scope>
    <source>
        <strain evidence="3 4">DSM 9297</strain>
    </source>
</reference>